<dbReference type="HOGENOM" id="CLU_1787532_0_0_1"/>
<dbReference type="InParanoid" id="G8Y048"/>
<feature type="compositionally biased region" description="Low complexity" evidence="1">
    <location>
        <begin position="100"/>
        <end position="122"/>
    </location>
</feature>
<proteinExistence type="predicted"/>
<accession>G8Y048</accession>
<reference evidence="2 3" key="1">
    <citation type="journal article" date="2012" name="G3 (Bethesda)">
        <title>Pichia sorbitophila, an interspecies yeast hybrid reveals early steps of genome resolution following polyploidization.</title>
        <authorList>
            <person name="Leh Louis V."/>
            <person name="Despons L."/>
            <person name="Friedrich A."/>
            <person name="Martin T."/>
            <person name="Durrens P."/>
            <person name="Casaregola S."/>
            <person name="Neuveglise C."/>
            <person name="Fairhead C."/>
            <person name="Marck C."/>
            <person name="Cruz J.A."/>
            <person name="Straub M.L."/>
            <person name="Kugler V."/>
            <person name="Sacerdot C."/>
            <person name="Uzunov Z."/>
            <person name="Thierry A."/>
            <person name="Weiss S."/>
            <person name="Bleykasten C."/>
            <person name="De Montigny J."/>
            <person name="Jacques N."/>
            <person name="Jung P."/>
            <person name="Lemaire M."/>
            <person name="Mallet S."/>
            <person name="Morel G."/>
            <person name="Richard G.F."/>
            <person name="Sarkar A."/>
            <person name="Savel G."/>
            <person name="Schacherer J."/>
            <person name="Seret M.L."/>
            <person name="Talla E."/>
            <person name="Samson G."/>
            <person name="Jubin C."/>
            <person name="Poulain J."/>
            <person name="Vacherie B."/>
            <person name="Barbe V."/>
            <person name="Pelletier E."/>
            <person name="Sherman D.J."/>
            <person name="Westhof E."/>
            <person name="Weissenbach J."/>
            <person name="Baret P.V."/>
            <person name="Wincker P."/>
            <person name="Gaillardin C."/>
            <person name="Dujon B."/>
            <person name="Souciet J.L."/>
        </authorList>
    </citation>
    <scope>NUCLEOTIDE SEQUENCE [LARGE SCALE GENOMIC DNA]</scope>
    <source>
        <strain evidence="3">ATCC MYA-4447 / BCRC 22081 / CBS 7064 / NBRC 10061 / NRRL Y-12695</strain>
    </source>
</reference>
<evidence type="ECO:0000313" key="2">
    <source>
        <dbReference type="EMBL" id="CCE87307.1"/>
    </source>
</evidence>
<feature type="region of interest" description="Disordered" evidence="1">
    <location>
        <begin position="76"/>
        <end position="122"/>
    </location>
</feature>
<protein>
    <submittedName>
        <fullName evidence="2">Piso0_005855 protein</fullName>
    </submittedName>
</protein>
<evidence type="ECO:0000256" key="1">
    <source>
        <dbReference type="SAM" id="MobiDB-lite"/>
    </source>
</evidence>
<evidence type="ECO:0000313" key="3">
    <source>
        <dbReference type="Proteomes" id="UP000005222"/>
    </source>
</evidence>
<name>G8Y048_PICSO</name>
<organism evidence="2 3">
    <name type="scientific">Pichia sorbitophila (strain ATCC MYA-4447 / BCRC 22081 / CBS 7064 / NBRC 10061 / NRRL Y-12695)</name>
    <name type="common">Hybrid yeast</name>
    <dbReference type="NCBI Taxonomy" id="559304"/>
    <lineage>
        <taxon>Eukaryota</taxon>
        <taxon>Fungi</taxon>
        <taxon>Dikarya</taxon>
        <taxon>Ascomycota</taxon>
        <taxon>Saccharomycotina</taxon>
        <taxon>Pichiomycetes</taxon>
        <taxon>Debaryomycetaceae</taxon>
        <taxon>Millerozyma</taxon>
    </lineage>
</organism>
<gene>
    <name evidence="2" type="primary">Piso0_005855</name>
    <name evidence="2" type="ORF">GNLVRS01_PISO0N24059g</name>
</gene>
<dbReference type="AlphaFoldDB" id="G8Y048"/>
<sequence>MHTRLVSRPHGSAMRSRRCLLPFVMAHFPLISRALSVLGHLIRRVECHIRCSLSVASACCVSNSQDTFPAAPPCRSVGVPGFRRPTGRRNPFSARPSRQSAPFSAPATSRPRRPSLSSNGPPLLSSCLSARGPRPPPLSLCSCAV</sequence>
<keyword evidence="3" id="KW-1185">Reference proteome</keyword>
<dbReference type="EMBL" id="FO082046">
    <property type="protein sequence ID" value="CCE87307.1"/>
    <property type="molecule type" value="Genomic_DNA"/>
</dbReference>
<dbReference type="Proteomes" id="UP000005222">
    <property type="component" value="Chromosome N"/>
</dbReference>